<feature type="domain" description="YARHG" evidence="1">
    <location>
        <begin position="283"/>
        <end position="368"/>
    </location>
</feature>
<feature type="domain" description="YARHG" evidence="1">
    <location>
        <begin position="42"/>
        <end position="127"/>
    </location>
</feature>
<comment type="caution">
    <text evidence="2">The sequence shown here is derived from an EMBL/GenBank/DDBJ whole genome shotgun (WGS) entry which is preliminary data.</text>
</comment>
<evidence type="ECO:0000313" key="2">
    <source>
        <dbReference type="EMBL" id="MSS13510.1"/>
    </source>
</evidence>
<dbReference type="SMART" id="SM01324">
    <property type="entry name" value="YARHG"/>
    <property type="match status" value="3"/>
</dbReference>
<dbReference type="EMBL" id="VULZ01000001">
    <property type="protein sequence ID" value="MSS13510.1"/>
    <property type="molecule type" value="Genomic_DNA"/>
</dbReference>
<accession>A0A6L5WZV7</accession>
<dbReference type="InterPro" id="IPR025582">
    <property type="entry name" value="YARHG_dom"/>
</dbReference>
<dbReference type="InterPro" id="IPR038434">
    <property type="entry name" value="YARHG_sf"/>
</dbReference>
<evidence type="ECO:0000259" key="1">
    <source>
        <dbReference type="SMART" id="SM01324"/>
    </source>
</evidence>
<proteinExistence type="predicted"/>
<sequence length="378" mass="43065">MVKTPRRVFMTGFRYRGKIAEGFFLLLLFLLIFSIRPQAAPSGYLLPQSSYAYITQEEVSGWPSQALCYARNEIYARNGKMFESEELQAYFSAQYWYHGVYAPDQFSDSMLNAYETANVQTLLDIEKSQGEYVLDQPGYSFDTLTPYAEKGEQATESLADSFTVDPNSYIFTDSSARVLTGQEISQLSLQELCYARYEIYARHGYIFSSTELSDYFNAKNWYWGTVDASAFSPSLLNYVEIQNIDSLQAQEQAQGGYATDQPGYSYSAVRSFPAQAAATVSESDYIFYDSALRYLTDADVSGMSLQQLCYARNEIYARRGYIFQSSELREYFGSKPWYSPTLPADSFSESVFNEFEAANIALLKQHEYAINPNGYQLY</sequence>
<gene>
    <name evidence="2" type="ORF">FYJ35_00325</name>
</gene>
<keyword evidence="3" id="KW-1185">Reference proteome</keyword>
<dbReference type="Proteomes" id="UP000481852">
    <property type="component" value="Unassembled WGS sequence"/>
</dbReference>
<organism evidence="2 3">
    <name type="scientific">Porcincola intestinalis</name>
    <dbReference type="NCBI Taxonomy" id="2606632"/>
    <lineage>
        <taxon>Bacteria</taxon>
        <taxon>Bacillati</taxon>
        <taxon>Bacillota</taxon>
        <taxon>Clostridia</taxon>
        <taxon>Lachnospirales</taxon>
        <taxon>Lachnospiraceae</taxon>
        <taxon>Porcincola</taxon>
    </lineage>
</organism>
<feature type="domain" description="YARHG" evidence="1">
    <location>
        <begin position="167"/>
        <end position="252"/>
    </location>
</feature>
<name>A0A6L5WZV7_9FIRM</name>
<dbReference type="Pfam" id="PF13308">
    <property type="entry name" value="YARHG"/>
    <property type="match status" value="3"/>
</dbReference>
<dbReference type="AlphaFoldDB" id="A0A6L5WZV7"/>
<dbReference type="Gene3D" id="1.20.58.1690">
    <property type="match status" value="3"/>
</dbReference>
<reference evidence="2 3" key="1">
    <citation type="submission" date="2019-08" db="EMBL/GenBank/DDBJ databases">
        <title>In-depth cultivation of the pig gut microbiome towards novel bacterial diversity and tailored functional studies.</title>
        <authorList>
            <person name="Wylensek D."/>
            <person name="Hitch T.C.A."/>
            <person name="Clavel T."/>
        </authorList>
    </citation>
    <scope>NUCLEOTIDE SEQUENCE [LARGE SCALE GENOMIC DNA]</scope>
    <source>
        <strain evidence="2 3">Oil+RF-744-WCA-WT-11</strain>
    </source>
</reference>
<evidence type="ECO:0000313" key="3">
    <source>
        <dbReference type="Proteomes" id="UP000481852"/>
    </source>
</evidence>
<protein>
    <submittedName>
        <fullName evidence="2">YARHG domain-containing protein</fullName>
    </submittedName>
</protein>
<dbReference type="PANTHER" id="PTHR40038">
    <property type="entry name" value="MEMBRANE-ASSOCIATED PROTEIN TCAA"/>
    <property type="match status" value="1"/>
</dbReference>
<dbReference type="PANTHER" id="PTHR40038:SF1">
    <property type="entry name" value="MEMBRANE-ASSOCIATED PROTEIN TCAA"/>
    <property type="match status" value="1"/>
</dbReference>